<dbReference type="Proteomes" id="UP000005316">
    <property type="component" value="Unassembled WGS sequence"/>
</dbReference>
<feature type="domain" description="Solute-binding protein family 5" evidence="7">
    <location>
        <begin position="74"/>
        <end position="452"/>
    </location>
</feature>
<keyword evidence="3" id="KW-0813">Transport</keyword>
<dbReference type="HOGENOM" id="CLU_017028_0_4_9"/>
<dbReference type="FunFam" id="3.90.76.10:FF:000001">
    <property type="entry name" value="Oligopeptide ABC transporter substrate-binding protein"/>
    <property type="match status" value="1"/>
</dbReference>
<dbReference type="GO" id="GO:1904680">
    <property type="term" value="F:peptide transmembrane transporter activity"/>
    <property type="evidence" value="ECO:0007669"/>
    <property type="project" value="TreeGrafter"/>
</dbReference>
<evidence type="ECO:0000256" key="6">
    <source>
        <dbReference type="SAM" id="SignalP"/>
    </source>
</evidence>
<protein>
    <submittedName>
        <fullName evidence="8">Dipeptide ABC superfamily ATP binding cassette transporter, binding protein</fullName>
    </submittedName>
</protein>
<feature type="signal peptide" evidence="6">
    <location>
        <begin position="1"/>
        <end position="19"/>
    </location>
</feature>
<dbReference type="InterPro" id="IPR023765">
    <property type="entry name" value="SBP_5_CS"/>
</dbReference>
<evidence type="ECO:0000256" key="5">
    <source>
        <dbReference type="ARBA" id="ARBA00022856"/>
    </source>
</evidence>
<dbReference type="GO" id="GO:0015833">
    <property type="term" value="P:peptide transport"/>
    <property type="evidence" value="ECO:0007669"/>
    <property type="project" value="UniProtKB-KW"/>
</dbReference>
<dbReference type="RefSeq" id="WP_009498207.1">
    <property type="nucleotide sequence ID" value="NZ_GL982998.1"/>
</dbReference>
<keyword evidence="5" id="KW-0653">Protein transport</keyword>
<dbReference type="InterPro" id="IPR030678">
    <property type="entry name" value="Peptide/Ni-bd"/>
</dbReference>
<comment type="similarity">
    <text evidence="2">Belongs to the bacterial solute-binding protein 5 family.</text>
</comment>
<comment type="caution">
    <text evidence="8">The sequence shown here is derived from an EMBL/GenBank/DDBJ whole genome shotgun (WGS) entry which is preliminary data.</text>
</comment>
<evidence type="ECO:0000313" key="8">
    <source>
        <dbReference type="EMBL" id="EGQ20609.1"/>
    </source>
</evidence>
<dbReference type="AlphaFoldDB" id="F9DXI5"/>
<keyword evidence="5" id="KW-0571">Peptide transport</keyword>
<proteinExistence type="inferred from homology"/>
<dbReference type="InterPro" id="IPR039424">
    <property type="entry name" value="SBP_5"/>
</dbReference>
<accession>F9DXI5</accession>
<sequence length="530" mass="60727">MKKNLIALVIMLTSILMLAACSSDADSKNEQSITVNVMSEPPSLDPALATDNKSGWILDHLFEGLYMRDKDGQPVLGVAESVDISEDQTVYTFTLREDAKWSDGSPLTAKDFEYAWKRVLNPETGSKMAFYLYYINNAKAYNNGEVEADEVGVEAKDDKTLVVELDSPVGYFEEMLTFWSYYPVQQDAVENNKNWSADAGTYVSNGPFSLTKWKHDDSVLVEKNKDYFASDEVTLEEIEFAMVDDANTYQQMFNAGEFDMIMEIPSSMLETVKDDERFKTEPYFGTYMYMFNVEQEPFTNAKIRRAFAMSLNREELTKFITKAGEEPAFAMVPPGVKTDSGDFRDGADPYFEEDASKAKELLEEGMKEEGWSTLPTVELIYNTDENHKSIAEAVQEMIRKNLDIEVKLVNQEWKTFLDTTAQGNYQIARLGWTGIVLDPVVMLDAYLGDSPDNETNWINEDFDRLIEEAKVESDLEKRNDMLHEAEAILMKEMPFIPVYYYSKTYLTQDKLEDVAYYRNIYPNLKWVKVK</sequence>
<evidence type="ECO:0000313" key="9">
    <source>
        <dbReference type="Proteomes" id="UP000005316"/>
    </source>
</evidence>
<dbReference type="Gene3D" id="3.40.190.10">
    <property type="entry name" value="Periplasmic binding protein-like II"/>
    <property type="match status" value="1"/>
</dbReference>
<comment type="subcellular location">
    <subcellularLocation>
        <location evidence="1">Cell membrane</location>
        <topology evidence="1">Lipid-anchor</topology>
    </subcellularLocation>
</comment>
<evidence type="ECO:0000256" key="3">
    <source>
        <dbReference type="ARBA" id="ARBA00022448"/>
    </source>
</evidence>
<dbReference type="Pfam" id="PF00496">
    <property type="entry name" value="SBP_bac_5"/>
    <property type="match status" value="1"/>
</dbReference>
<dbReference type="CDD" id="cd08504">
    <property type="entry name" value="PBP2_OppA"/>
    <property type="match status" value="1"/>
</dbReference>
<dbReference type="PANTHER" id="PTHR30290">
    <property type="entry name" value="PERIPLASMIC BINDING COMPONENT OF ABC TRANSPORTER"/>
    <property type="match status" value="1"/>
</dbReference>
<dbReference type="GO" id="GO:0043190">
    <property type="term" value="C:ATP-binding cassette (ABC) transporter complex"/>
    <property type="evidence" value="ECO:0007669"/>
    <property type="project" value="InterPro"/>
</dbReference>
<dbReference type="EMBL" id="AFPZ01000110">
    <property type="protein sequence ID" value="EGQ20609.1"/>
    <property type="molecule type" value="Genomic_DNA"/>
</dbReference>
<evidence type="ECO:0000256" key="2">
    <source>
        <dbReference type="ARBA" id="ARBA00005695"/>
    </source>
</evidence>
<gene>
    <name evidence="8" type="primary">dppA</name>
    <name evidence="8" type="ORF">HMPREF9372_3516</name>
</gene>
<dbReference type="PIRSF" id="PIRSF002741">
    <property type="entry name" value="MppA"/>
    <property type="match status" value="1"/>
</dbReference>
<name>F9DXI5_9BACL</name>
<evidence type="ECO:0000259" key="7">
    <source>
        <dbReference type="Pfam" id="PF00496"/>
    </source>
</evidence>
<feature type="chain" id="PRO_5038616564" evidence="6">
    <location>
        <begin position="20"/>
        <end position="530"/>
    </location>
</feature>
<organism evidence="8 9">
    <name type="scientific">Sporosarcina newyorkensis 2681</name>
    <dbReference type="NCBI Taxonomy" id="1027292"/>
    <lineage>
        <taxon>Bacteria</taxon>
        <taxon>Bacillati</taxon>
        <taxon>Bacillota</taxon>
        <taxon>Bacilli</taxon>
        <taxon>Bacillales</taxon>
        <taxon>Caryophanaceae</taxon>
        <taxon>Sporosarcina</taxon>
    </lineage>
</organism>
<dbReference type="PROSITE" id="PS01040">
    <property type="entry name" value="SBP_BACTERIAL_5"/>
    <property type="match status" value="1"/>
</dbReference>
<dbReference type="FunFam" id="3.10.105.10:FF:000001">
    <property type="entry name" value="Oligopeptide ABC transporter, oligopeptide-binding protein"/>
    <property type="match status" value="1"/>
</dbReference>
<dbReference type="OrthoDB" id="9801912at2"/>
<dbReference type="PANTHER" id="PTHR30290:SF79">
    <property type="entry name" value="DIPEPTIDE-BINDING PROTEIN DPPE"/>
    <property type="match status" value="1"/>
</dbReference>
<dbReference type="InterPro" id="IPR000914">
    <property type="entry name" value="SBP_5_dom"/>
</dbReference>
<dbReference type="Gene3D" id="3.10.105.10">
    <property type="entry name" value="Dipeptide-binding Protein, Domain 3"/>
    <property type="match status" value="1"/>
</dbReference>
<dbReference type="GO" id="GO:0030288">
    <property type="term" value="C:outer membrane-bounded periplasmic space"/>
    <property type="evidence" value="ECO:0007669"/>
    <property type="project" value="UniProtKB-ARBA"/>
</dbReference>
<keyword evidence="4 6" id="KW-0732">Signal</keyword>
<evidence type="ECO:0000256" key="4">
    <source>
        <dbReference type="ARBA" id="ARBA00022729"/>
    </source>
</evidence>
<dbReference type="Gene3D" id="3.90.76.10">
    <property type="entry name" value="Dipeptide-binding Protein, Domain 1"/>
    <property type="match status" value="1"/>
</dbReference>
<reference evidence="8 9" key="1">
    <citation type="submission" date="2011-04" db="EMBL/GenBank/DDBJ databases">
        <authorList>
            <person name="Muzny D."/>
            <person name="Qin X."/>
            <person name="Deng J."/>
            <person name="Jiang H."/>
            <person name="Liu Y."/>
            <person name="Qu J."/>
            <person name="Song X.-Z."/>
            <person name="Zhang L."/>
            <person name="Thornton R."/>
            <person name="Coyle M."/>
            <person name="Francisco L."/>
            <person name="Jackson L."/>
            <person name="Javaid M."/>
            <person name="Korchina V."/>
            <person name="Kovar C."/>
            <person name="Mata R."/>
            <person name="Mathew T."/>
            <person name="Ngo R."/>
            <person name="Nguyen L."/>
            <person name="Nguyen N."/>
            <person name="Okwuonu G."/>
            <person name="Ongeri F."/>
            <person name="Pham C."/>
            <person name="Simmons D."/>
            <person name="Wilczek-Boney K."/>
            <person name="Hale W."/>
            <person name="Jakkamsetti A."/>
            <person name="Pham P."/>
            <person name="Ruth R."/>
            <person name="San Lucas F."/>
            <person name="Warren J."/>
            <person name="Zhang J."/>
            <person name="Zhao Z."/>
            <person name="Zhou C."/>
            <person name="Zhu D."/>
            <person name="Lee S."/>
            <person name="Bess C."/>
            <person name="Blankenburg K."/>
            <person name="Forbes L."/>
            <person name="Fu Q."/>
            <person name="Gubbala S."/>
            <person name="Hirani K."/>
            <person name="Jayaseelan J.C."/>
            <person name="Lara F."/>
            <person name="Munidasa M."/>
            <person name="Palculict T."/>
            <person name="Patil S."/>
            <person name="Pu L.-L."/>
            <person name="Saada N."/>
            <person name="Tang L."/>
            <person name="Weissenberger G."/>
            <person name="Zhu Y."/>
            <person name="Hemphill L."/>
            <person name="Shang Y."/>
            <person name="Youmans B."/>
            <person name="Ayvaz T."/>
            <person name="Ross M."/>
            <person name="Santibanez J."/>
            <person name="Aqrawi P."/>
            <person name="Gross S."/>
            <person name="Joshi V."/>
            <person name="Fowler G."/>
            <person name="Nazareth L."/>
            <person name="Reid J."/>
            <person name="Worley K."/>
            <person name="Petrosino J."/>
            <person name="Highlander S."/>
            <person name="Gibbs R."/>
        </authorList>
    </citation>
    <scope>NUCLEOTIDE SEQUENCE [LARGE SCALE GENOMIC DNA]</scope>
    <source>
        <strain evidence="8 9">2681</strain>
    </source>
</reference>
<evidence type="ECO:0000256" key="1">
    <source>
        <dbReference type="ARBA" id="ARBA00004193"/>
    </source>
</evidence>
<dbReference type="SUPFAM" id="SSF53850">
    <property type="entry name" value="Periplasmic binding protein-like II"/>
    <property type="match status" value="1"/>
</dbReference>
<dbReference type="PROSITE" id="PS51257">
    <property type="entry name" value="PROKAR_LIPOPROTEIN"/>
    <property type="match status" value="1"/>
</dbReference>
<dbReference type="eggNOG" id="COG4166">
    <property type="taxonomic scope" value="Bacteria"/>
</dbReference>